<dbReference type="EMBL" id="JBBIAA010000003">
    <property type="protein sequence ID" value="MEJ5944653.1"/>
    <property type="molecule type" value="Genomic_DNA"/>
</dbReference>
<evidence type="ECO:0000256" key="3">
    <source>
        <dbReference type="ARBA" id="ARBA00022989"/>
    </source>
</evidence>
<sequence length="381" mass="39994">MSRRRPAEGGDVPLVGAVADPTAPPPDAATPRRPRRRRRAVAAVVLVLALVLVAAAGVVGWGFVRPLLDRDPGPADYAGPGTGEVQVQVEEGDTGAAIGQTLVEAGVVGSVEAFTGAAAADPESDSIQPGTYALRERMSAAGALDLLLSPAAKVDLQVQLIEGLRAVDALAQISEATGIPVEELQAAATDPSVPLPAEAQGNLEGYLFPATYTFEPDVTAVEVISTLVSRAEQGLVEGGVPQEQWHRTMTVASLVEAEASREEDRPKVARVIENRVAAGMALQFDTTVDYATGKRGVTTTDEDRATDSPYNTYVYPGLPPGPINSPGDSAIAAAVAPADGPWLYFVAVDPDTGETRFATTFEEHQANVRLFQQWLRDNPQG</sequence>
<gene>
    <name evidence="7 9" type="primary">mltG</name>
    <name evidence="9" type="ORF">WDZ17_05015</name>
</gene>
<evidence type="ECO:0000256" key="2">
    <source>
        <dbReference type="ARBA" id="ARBA00022692"/>
    </source>
</evidence>
<dbReference type="Pfam" id="PF02618">
    <property type="entry name" value="YceG"/>
    <property type="match status" value="1"/>
</dbReference>
<feature type="site" description="Important for catalytic activity" evidence="7">
    <location>
        <position position="258"/>
    </location>
</feature>
<dbReference type="PANTHER" id="PTHR30518">
    <property type="entry name" value="ENDOLYTIC MUREIN TRANSGLYCOSYLASE"/>
    <property type="match status" value="1"/>
</dbReference>
<evidence type="ECO:0000256" key="7">
    <source>
        <dbReference type="HAMAP-Rule" id="MF_02065"/>
    </source>
</evidence>
<keyword evidence="1 7" id="KW-1003">Cell membrane</keyword>
<keyword evidence="6 7" id="KW-0961">Cell wall biogenesis/degradation</keyword>
<dbReference type="Gene3D" id="3.30.160.60">
    <property type="entry name" value="Classic Zinc Finger"/>
    <property type="match status" value="1"/>
</dbReference>
<dbReference type="InterPro" id="IPR003770">
    <property type="entry name" value="MLTG-like"/>
</dbReference>
<evidence type="ECO:0000256" key="6">
    <source>
        <dbReference type="ARBA" id="ARBA00023316"/>
    </source>
</evidence>
<protein>
    <recommendedName>
        <fullName evidence="7">Endolytic murein transglycosylase</fullName>
        <ecNumber evidence="7">4.2.2.29</ecNumber>
    </recommendedName>
    <alternativeName>
        <fullName evidence="7">Peptidoglycan lytic transglycosylase</fullName>
    </alternativeName>
    <alternativeName>
        <fullName evidence="7">Peptidoglycan polymerization terminase</fullName>
    </alternativeName>
</protein>
<comment type="function">
    <text evidence="7">Functions as a peptidoglycan terminase that cleaves nascent peptidoglycan strands endolytically to terminate their elongation.</text>
</comment>
<keyword evidence="4 7" id="KW-0472">Membrane</keyword>
<evidence type="ECO:0000256" key="8">
    <source>
        <dbReference type="SAM" id="MobiDB-lite"/>
    </source>
</evidence>
<keyword evidence="5 7" id="KW-0456">Lyase</keyword>
<evidence type="ECO:0000256" key="1">
    <source>
        <dbReference type="ARBA" id="ARBA00022475"/>
    </source>
</evidence>
<organism evidence="9 10">
    <name type="scientific">Pseudokineococcus basanitobsidens</name>
    <dbReference type="NCBI Taxonomy" id="1926649"/>
    <lineage>
        <taxon>Bacteria</taxon>
        <taxon>Bacillati</taxon>
        <taxon>Actinomycetota</taxon>
        <taxon>Actinomycetes</taxon>
        <taxon>Kineosporiales</taxon>
        <taxon>Kineosporiaceae</taxon>
        <taxon>Pseudokineococcus</taxon>
    </lineage>
</organism>
<accession>A0ABU8RHV9</accession>
<comment type="caution">
    <text evidence="9">The sequence shown here is derived from an EMBL/GenBank/DDBJ whole genome shotgun (WGS) entry which is preliminary data.</text>
</comment>
<proteinExistence type="inferred from homology"/>
<evidence type="ECO:0000313" key="9">
    <source>
        <dbReference type="EMBL" id="MEJ5944653.1"/>
    </source>
</evidence>
<feature type="region of interest" description="Disordered" evidence="8">
    <location>
        <begin position="1"/>
        <end position="35"/>
    </location>
</feature>
<comment type="catalytic activity">
    <reaction evidence="7">
        <text>a peptidoglycan chain = a peptidoglycan chain with N-acetyl-1,6-anhydromuramyl-[peptide] at the reducing end + a peptidoglycan chain with N-acetylglucosamine at the non-reducing end.</text>
        <dbReference type="EC" id="4.2.2.29"/>
    </reaction>
</comment>
<keyword evidence="3 7" id="KW-1133">Transmembrane helix</keyword>
<keyword evidence="2 7" id="KW-0812">Transmembrane</keyword>
<feature type="transmembrane region" description="Helical" evidence="7">
    <location>
        <begin position="40"/>
        <end position="64"/>
    </location>
</feature>
<evidence type="ECO:0000256" key="4">
    <source>
        <dbReference type="ARBA" id="ARBA00023136"/>
    </source>
</evidence>
<reference evidence="9 10" key="1">
    <citation type="journal article" date="2017" name="Int. J. Syst. Evol. Microbiol.">
        <title>Pseudokineococcus basanitobsidens sp. nov., isolated from volcanic rock.</title>
        <authorList>
            <person name="Lee D.W."/>
            <person name="Park M.Y."/>
            <person name="Kim J.J."/>
            <person name="Kim B.S."/>
        </authorList>
    </citation>
    <scope>NUCLEOTIDE SEQUENCE [LARGE SCALE GENOMIC DNA]</scope>
    <source>
        <strain evidence="9 10">DSM 103726</strain>
    </source>
</reference>
<dbReference type="NCBIfam" id="TIGR00247">
    <property type="entry name" value="endolytic transglycosylase MltG"/>
    <property type="match status" value="1"/>
</dbReference>
<dbReference type="CDD" id="cd08010">
    <property type="entry name" value="MltG_like"/>
    <property type="match status" value="1"/>
</dbReference>
<comment type="similarity">
    <text evidence="7">Belongs to the transglycosylase MltG family.</text>
</comment>
<dbReference type="RefSeq" id="WP_339574038.1">
    <property type="nucleotide sequence ID" value="NZ_JBBIAA010000003.1"/>
</dbReference>
<dbReference type="Gene3D" id="3.30.1490.480">
    <property type="entry name" value="Endolytic murein transglycosylase"/>
    <property type="match status" value="1"/>
</dbReference>
<dbReference type="Proteomes" id="UP001387100">
    <property type="component" value="Unassembled WGS sequence"/>
</dbReference>
<comment type="subcellular location">
    <subcellularLocation>
        <location evidence="7">Cell membrane</location>
        <topology evidence="7">Single-pass membrane protein</topology>
    </subcellularLocation>
</comment>
<name>A0ABU8RHV9_9ACTN</name>
<dbReference type="HAMAP" id="MF_02065">
    <property type="entry name" value="MltG"/>
    <property type="match status" value="1"/>
</dbReference>
<dbReference type="PANTHER" id="PTHR30518:SF2">
    <property type="entry name" value="ENDOLYTIC MUREIN TRANSGLYCOSYLASE"/>
    <property type="match status" value="1"/>
</dbReference>
<evidence type="ECO:0000256" key="5">
    <source>
        <dbReference type="ARBA" id="ARBA00023239"/>
    </source>
</evidence>
<evidence type="ECO:0000313" key="10">
    <source>
        <dbReference type="Proteomes" id="UP001387100"/>
    </source>
</evidence>
<dbReference type="EC" id="4.2.2.29" evidence="7"/>
<keyword evidence="10" id="KW-1185">Reference proteome</keyword>